<dbReference type="EMBL" id="VSSQ01032722">
    <property type="protein sequence ID" value="MPM84080.1"/>
    <property type="molecule type" value="Genomic_DNA"/>
</dbReference>
<dbReference type="AlphaFoldDB" id="A0A645D3N1"/>
<dbReference type="InterPro" id="IPR011231">
    <property type="entry name" value="Phage_VT1-Sakai_H0018"/>
</dbReference>
<organism evidence="1">
    <name type="scientific">bioreactor metagenome</name>
    <dbReference type="NCBI Taxonomy" id="1076179"/>
    <lineage>
        <taxon>unclassified sequences</taxon>
        <taxon>metagenomes</taxon>
        <taxon>ecological metagenomes</taxon>
    </lineage>
</organism>
<evidence type="ECO:0000313" key="1">
    <source>
        <dbReference type="EMBL" id="MPM84080.1"/>
    </source>
</evidence>
<reference evidence="1" key="1">
    <citation type="submission" date="2019-08" db="EMBL/GenBank/DDBJ databases">
        <authorList>
            <person name="Kucharzyk K."/>
            <person name="Murdoch R.W."/>
            <person name="Higgins S."/>
            <person name="Loffler F."/>
        </authorList>
    </citation>
    <scope>NUCLEOTIDE SEQUENCE</scope>
</reference>
<name>A0A645D3N1_9ZZZZ</name>
<sequence length="115" mass="11730">MIARFVQDGKAIDYRPSEAVAAGSVIVQGNLIGIARLDIAANTLGSLAVVGVFDAPKATGAITVGAAVYWDATNSKVTTTATDNPYLGKAILAAESADESVRFLLNAPYTATATA</sequence>
<comment type="caution">
    <text evidence="1">The sequence shown here is derived from an EMBL/GenBank/DDBJ whole genome shotgun (WGS) entry which is preliminary data.</text>
</comment>
<evidence type="ECO:0008006" key="2">
    <source>
        <dbReference type="Google" id="ProtNLM"/>
    </source>
</evidence>
<accession>A0A645D3N1</accession>
<gene>
    <name evidence="1" type="ORF">SDC9_131151</name>
</gene>
<dbReference type="PIRSF" id="PIRSF030771">
    <property type="entry name" value="UCP030771"/>
    <property type="match status" value="1"/>
</dbReference>
<dbReference type="Pfam" id="PF09956">
    <property type="entry name" value="Phage_cement_2"/>
    <property type="match status" value="1"/>
</dbReference>
<proteinExistence type="predicted"/>
<protein>
    <recommendedName>
        <fullName evidence="2">DUF2190 family protein</fullName>
    </recommendedName>
</protein>